<proteinExistence type="predicted"/>
<evidence type="ECO:0000313" key="2">
    <source>
        <dbReference type="EMBL" id="OSY37071.1"/>
    </source>
</evidence>
<evidence type="ECO:0000259" key="1">
    <source>
        <dbReference type="Pfam" id="PF07969"/>
    </source>
</evidence>
<evidence type="ECO:0000313" key="3">
    <source>
        <dbReference type="Proteomes" id="UP000194360"/>
    </source>
</evidence>
<dbReference type="InterPro" id="IPR013108">
    <property type="entry name" value="Amidohydro_3"/>
</dbReference>
<dbReference type="SUPFAM" id="SSF51338">
    <property type="entry name" value="Composite domain of metallo-dependent hydrolases"/>
    <property type="match status" value="1"/>
</dbReference>
<dbReference type="SUPFAM" id="SSF51556">
    <property type="entry name" value="Metallo-dependent hydrolases"/>
    <property type="match status" value="1"/>
</dbReference>
<feature type="domain" description="Amidohydrolase 3" evidence="1">
    <location>
        <begin position="39"/>
        <end position="444"/>
    </location>
</feature>
<dbReference type="InterPro" id="IPR032466">
    <property type="entry name" value="Metal_Hydrolase"/>
</dbReference>
<dbReference type="AlphaFoldDB" id="A0A1Y2MPJ8"/>
<name>A0A1Y2MPJ8_PSEAH</name>
<gene>
    <name evidence="2" type="primary">nfdA_2</name>
    <name evidence="2" type="ORF">BG845_04954</name>
</gene>
<dbReference type="Proteomes" id="UP000194360">
    <property type="component" value="Unassembled WGS sequence"/>
</dbReference>
<keyword evidence="3" id="KW-1185">Reference proteome</keyword>
<dbReference type="EC" id="3.5.1.91" evidence="2"/>
<comment type="caution">
    <text evidence="2">The sequence shown here is derived from an EMBL/GenBank/DDBJ whole genome shotgun (WGS) entry which is preliminary data.</text>
</comment>
<dbReference type="Gene3D" id="3.20.20.140">
    <property type="entry name" value="Metal-dependent hydrolases"/>
    <property type="match status" value="2"/>
</dbReference>
<keyword evidence="2" id="KW-0378">Hydrolase</keyword>
<dbReference type="Pfam" id="PF07969">
    <property type="entry name" value="Amidohydro_3"/>
    <property type="match status" value="1"/>
</dbReference>
<dbReference type="InterPro" id="IPR011059">
    <property type="entry name" value="Metal-dep_hydrolase_composite"/>
</dbReference>
<dbReference type="Gene3D" id="3.10.310.70">
    <property type="match status" value="1"/>
</dbReference>
<dbReference type="EMBL" id="MIGB01000033">
    <property type="protein sequence ID" value="OSY37071.1"/>
    <property type="molecule type" value="Genomic_DNA"/>
</dbReference>
<dbReference type="GO" id="GO:0016810">
    <property type="term" value="F:hydrolase activity, acting on carbon-nitrogen (but not peptide) bonds"/>
    <property type="evidence" value="ECO:0007669"/>
    <property type="project" value="InterPro"/>
</dbReference>
<sequence length="447" mass="45940">MTLLLRRVEVRGALADVTVRDGRIHAVDPAGAVPAGVSEVLDGRGGALLPGLADHHLHLHALAAARESVPAGRDRSSLLTALAAARPGTGGWIRVVGNHDDDLDARVLDTVRPADPVRVQHHSGAMWTLNSAALAVLGDADHPGLERDAAGAPTGRLFRADAWLRAHLPGTGPPDPRGVATELAGYGITAVTDATPDLAAAAVASLSTVRQRLTLLGLPLGADPPPGVAAGPYKIVLSDHDLPGPDELADRIAAAHRAGRGVAVHSVTVESLVLLLAALEVAGRHPGDRVEHAALVPEALLPELRGLTVVTQPGFLRDRGDRFRREVPAVEHPDLYRCASIDAAGVGLGLSSDAPYGPADPWTVVAAAVSRTTPDGEPLGPAERLGARRALAGYLSPAHAPGGPARRLAPGAPADLVLLHAPLDTVLSAPDASAVRAVFLAGERLVP</sequence>
<protein>
    <submittedName>
        <fullName evidence="2">N-substituted formamide deformylase</fullName>
        <ecNumber evidence="2">3.5.1.91</ecNumber>
    </submittedName>
</protein>
<dbReference type="PANTHER" id="PTHR22642">
    <property type="entry name" value="IMIDAZOLONEPROPIONASE"/>
    <property type="match status" value="1"/>
</dbReference>
<organism evidence="2 3">
    <name type="scientific">Pseudonocardia autotrophica</name>
    <name type="common">Amycolata autotrophica</name>
    <name type="synonym">Nocardia autotrophica</name>
    <dbReference type="NCBI Taxonomy" id="2074"/>
    <lineage>
        <taxon>Bacteria</taxon>
        <taxon>Bacillati</taxon>
        <taxon>Actinomycetota</taxon>
        <taxon>Actinomycetes</taxon>
        <taxon>Pseudonocardiales</taxon>
        <taxon>Pseudonocardiaceae</taxon>
        <taxon>Pseudonocardia</taxon>
    </lineage>
</organism>
<accession>A0A1Y2MPJ8</accession>
<reference evidence="2 3" key="1">
    <citation type="submission" date="2016-09" db="EMBL/GenBank/DDBJ databases">
        <title>Pseudonocardia autotrophica DSM535, a candidate organism with high potential of specific P450 cytochromes.</title>
        <authorList>
            <person name="Grumaz C."/>
            <person name="Vainshtein Y."/>
            <person name="Kirstahler P."/>
            <person name="Sohn K."/>
        </authorList>
    </citation>
    <scope>NUCLEOTIDE SEQUENCE [LARGE SCALE GENOMIC DNA]</scope>
    <source>
        <strain evidence="2 3">DSM 535</strain>
    </source>
</reference>
<dbReference type="Gene3D" id="2.30.40.10">
    <property type="entry name" value="Urease, subunit C, domain 1"/>
    <property type="match status" value="1"/>
</dbReference>
<dbReference type="PANTHER" id="PTHR22642:SF2">
    <property type="entry name" value="PROTEIN LONG AFTER FAR-RED 3"/>
    <property type="match status" value="1"/>
</dbReference>
<dbReference type="RefSeq" id="WP_166665844.1">
    <property type="nucleotide sequence ID" value="NZ_AP018920.1"/>
</dbReference>
<dbReference type="STRING" id="2074.BG845_04954"/>